<dbReference type="EMBL" id="CAJMWT010001560">
    <property type="protein sequence ID" value="CAE6409177.1"/>
    <property type="molecule type" value="Genomic_DNA"/>
</dbReference>
<comment type="caution">
    <text evidence="2">The sequence shown here is derived from an EMBL/GenBank/DDBJ whole genome shotgun (WGS) entry which is preliminary data.</text>
</comment>
<sequence length="286" mass="32529">MMFDDSYPPEQYHPKPSGSRRLAIRDKIRDYPSAEETRTRSVRSRASQEFGPKEGTPDAGSVDPEEIFSAIFGGERFVPIIGHILLGKDMKDALQNGERQHRQVNHSVQREIKGREIISPEQRARREEKRRRKEERGRQANAATWSQICEIEANELKGANYGVELSNPVGCVYLAKVRHYLATNWTFVGGAVMFSETVFTPLDKQVFDRIAEAEKSGMSPEEKKSKLWKRCELDLSHPLSPYNPRIYSHRIIQIQLLKGAKLETETVLRGDVRPSASARGPDSPIE</sequence>
<proteinExistence type="predicted"/>
<organism evidence="2 3">
    <name type="scientific">Rhizoctonia solani</name>
    <dbReference type="NCBI Taxonomy" id="456999"/>
    <lineage>
        <taxon>Eukaryota</taxon>
        <taxon>Fungi</taxon>
        <taxon>Dikarya</taxon>
        <taxon>Basidiomycota</taxon>
        <taxon>Agaricomycotina</taxon>
        <taxon>Agaricomycetes</taxon>
        <taxon>Cantharellales</taxon>
        <taxon>Ceratobasidiaceae</taxon>
        <taxon>Rhizoctonia</taxon>
    </lineage>
</organism>
<feature type="compositionally biased region" description="Basic and acidic residues" evidence="1">
    <location>
        <begin position="117"/>
        <end position="127"/>
    </location>
</feature>
<feature type="compositionally biased region" description="Basic and acidic residues" evidence="1">
    <location>
        <begin position="23"/>
        <end position="39"/>
    </location>
</feature>
<feature type="region of interest" description="Disordered" evidence="1">
    <location>
        <begin position="1"/>
        <end position="63"/>
    </location>
</feature>
<gene>
    <name evidence="2" type="ORF">RDB_LOCUS42570</name>
</gene>
<evidence type="ECO:0000256" key="1">
    <source>
        <dbReference type="SAM" id="MobiDB-lite"/>
    </source>
</evidence>
<dbReference type="PANTHER" id="PTHR44924:SF1">
    <property type="entry name" value="DNAJ SUBFAMILY A MEMBER 2"/>
    <property type="match status" value="1"/>
</dbReference>
<dbReference type="Proteomes" id="UP000663843">
    <property type="component" value="Unassembled WGS sequence"/>
</dbReference>
<feature type="region of interest" description="Disordered" evidence="1">
    <location>
        <begin position="117"/>
        <end position="139"/>
    </location>
</feature>
<name>A0A8H3A9N6_9AGAM</name>
<evidence type="ECO:0000313" key="3">
    <source>
        <dbReference type="Proteomes" id="UP000663843"/>
    </source>
</evidence>
<reference evidence="2" key="1">
    <citation type="submission" date="2021-01" db="EMBL/GenBank/DDBJ databases">
        <authorList>
            <person name="Kaushik A."/>
        </authorList>
    </citation>
    <scope>NUCLEOTIDE SEQUENCE</scope>
    <source>
        <strain evidence="2">AG2-2IIIB</strain>
    </source>
</reference>
<dbReference type="PANTHER" id="PTHR44924">
    <property type="entry name" value="DNAJ SUBFAMILY A MEMBER 2"/>
    <property type="match status" value="1"/>
</dbReference>
<evidence type="ECO:0000313" key="2">
    <source>
        <dbReference type="EMBL" id="CAE6409177.1"/>
    </source>
</evidence>
<dbReference type="AlphaFoldDB" id="A0A8H3A9N6"/>
<accession>A0A8H3A9N6</accession>
<protein>
    <submittedName>
        <fullName evidence="2">Uncharacterized protein</fullName>
    </submittedName>
</protein>